<keyword evidence="2" id="KW-1185">Reference proteome</keyword>
<comment type="caution">
    <text evidence="1">The sequence shown here is derived from an EMBL/GenBank/DDBJ whole genome shotgun (WGS) entry which is preliminary data.</text>
</comment>
<evidence type="ECO:0000313" key="1">
    <source>
        <dbReference type="EMBL" id="TFJ95375.1"/>
    </source>
</evidence>
<dbReference type="Proteomes" id="UP000297703">
    <property type="component" value="Unassembled WGS sequence"/>
</dbReference>
<reference evidence="1 2" key="2">
    <citation type="submission" date="2019-04" db="EMBL/GenBank/DDBJ databases">
        <title>The genome sequence of big-headed turtle.</title>
        <authorList>
            <person name="Gong S."/>
        </authorList>
    </citation>
    <scope>NUCLEOTIDE SEQUENCE [LARGE SCALE GENOMIC DNA]</scope>
    <source>
        <strain evidence="1">DO16091913</strain>
        <tissue evidence="1">Muscle</tissue>
    </source>
</reference>
<dbReference type="AlphaFoldDB" id="A0A4D9DCM6"/>
<name>A0A4D9DCM6_9SAUR</name>
<accession>A0A4D9DCM6</accession>
<proteinExistence type="predicted"/>
<protein>
    <submittedName>
        <fullName evidence="1">Ribosome recycling factor</fullName>
    </submittedName>
</protein>
<sequence length="101" mass="10872">MQLFEAMWQDSLLLSSPPQGVGGSYRLFTSQSNYGNTAGACSLQSSSMPQGVGAALHTQSPCLRWIGEGRFCCFLCWRLQCMVEHASAEPAAGTLRGPERG</sequence>
<evidence type="ECO:0000313" key="2">
    <source>
        <dbReference type="Proteomes" id="UP000297703"/>
    </source>
</evidence>
<organism evidence="1 2">
    <name type="scientific">Platysternon megacephalum</name>
    <name type="common">big-headed turtle</name>
    <dbReference type="NCBI Taxonomy" id="55544"/>
    <lineage>
        <taxon>Eukaryota</taxon>
        <taxon>Metazoa</taxon>
        <taxon>Chordata</taxon>
        <taxon>Craniata</taxon>
        <taxon>Vertebrata</taxon>
        <taxon>Euteleostomi</taxon>
        <taxon>Archelosauria</taxon>
        <taxon>Testudinata</taxon>
        <taxon>Testudines</taxon>
        <taxon>Cryptodira</taxon>
        <taxon>Durocryptodira</taxon>
        <taxon>Testudinoidea</taxon>
        <taxon>Platysternidae</taxon>
        <taxon>Platysternon</taxon>
    </lineage>
</organism>
<gene>
    <name evidence="1" type="ORF">DR999_PMT23093</name>
</gene>
<reference evidence="1 2" key="1">
    <citation type="submission" date="2019-04" db="EMBL/GenBank/DDBJ databases">
        <title>Draft genome of the big-headed turtle Platysternon megacephalum.</title>
        <authorList>
            <person name="Gong S."/>
        </authorList>
    </citation>
    <scope>NUCLEOTIDE SEQUENCE [LARGE SCALE GENOMIC DNA]</scope>
    <source>
        <strain evidence="1">DO16091913</strain>
        <tissue evidence="1">Muscle</tissue>
    </source>
</reference>
<dbReference type="EMBL" id="QXTE01008115">
    <property type="protein sequence ID" value="TFJ95375.1"/>
    <property type="molecule type" value="Genomic_DNA"/>
</dbReference>